<dbReference type="GO" id="GO:0005829">
    <property type="term" value="C:cytosol"/>
    <property type="evidence" value="ECO:0007669"/>
    <property type="project" value="TreeGrafter"/>
</dbReference>
<dbReference type="InterPro" id="IPR036812">
    <property type="entry name" value="NAD(P)_OxRdtase_dom_sf"/>
</dbReference>
<sequence length="331" mass="36921">MKYKNLGQTGIKVSELCFGTMSFGAEADEKTSAEMFAYCREKGINIFDCADLYARGRSEEILGRLVKDCREEVIITSKVYFPTGPDINAMGANRRHIMYAVEGSLRRLGTDRIDIYFIHRFDDITPLEETLRALDDLVHQGKILYIGLSNFSAWQVEKAIGLAALHGLAPVACIQPMYNLVKRQAEVEILPMAEAEKLGVLAYSPLAAGLLSGKYGQDKKPASGRLVENRIYQVRYGQDWTVEVAEKFTEFARSHGYHPVSLAIAWVGSHPAVTAPIIGARNVDQLKDAVAAVEIEMTEELRREISSLSPEPPPATDRSEEKTETHFPIRR</sequence>
<dbReference type="CDD" id="cd19087">
    <property type="entry name" value="AKR_AKR12A1_B1_C1"/>
    <property type="match status" value="1"/>
</dbReference>
<evidence type="ECO:0000256" key="1">
    <source>
        <dbReference type="ARBA" id="ARBA00023002"/>
    </source>
</evidence>
<dbReference type="GO" id="GO:0016491">
    <property type="term" value="F:oxidoreductase activity"/>
    <property type="evidence" value="ECO:0007669"/>
    <property type="project" value="UniProtKB-KW"/>
</dbReference>
<accession>A0A3E2BLF9</accession>
<evidence type="ECO:0000313" key="4">
    <source>
        <dbReference type="EMBL" id="RFT15568.1"/>
    </source>
</evidence>
<feature type="domain" description="NADP-dependent oxidoreductase" evidence="3">
    <location>
        <begin position="15"/>
        <end position="307"/>
    </location>
</feature>
<dbReference type="FunFam" id="3.20.20.100:FF:000004">
    <property type="entry name" value="Oxidoreductase, aldo/keto reductase"/>
    <property type="match status" value="1"/>
</dbReference>
<comment type="caution">
    <text evidence="4">The sequence shown here is derived from an EMBL/GenBank/DDBJ whole genome shotgun (WGS) entry which is preliminary data.</text>
</comment>
<dbReference type="PANTHER" id="PTHR43364:SF4">
    <property type="entry name" value="NAD(P)-LINKED OXIDOREDUCTASE SUPERFAMILY PROTEIN"/>
    <property type="match status" value="1"/>
</dbReference>
<feature type="region of interest" description="Disordered" evidence="2">
    <location>
        <begin position="302"/>
        <end position="331"/>
    </location>
</feature>
<dbReference type="PANTHER" id="PTHR43364">
    <property type="entry name" value="NADH-SPECIFIC METHYLGLYOXAL REDUCTASE-RELATED"/>
    <property type="match status" value="1"/>
</dbReference>
<organism evidence="4 5">
    <name type="scientific">Candidatus Saccharicenans subterraneus</name>
    <dbReference type="NCBI Taxonomy" id="2508984"/>
    <lineage>
        <taxon>Bacteria</taxon>
        <taxon>Candidatus Aminicenantota</taxon>
        <taxon>Candidatus Aminicenantia</taxon>
        <taxon>Candidatus Aminicenantales</taxon>
        <taxon>Candidatus Saccharicenantaceae</taxon>
        <taxon>Candidatus Saccharicenans</taxon>
    </lineage>
</organism>
<name>A0A3E2BLF9_9BACT</name>
<dbReference type="AlphaFoldDB" id="A0A3E2BLF9"/>
<dbReference type="Proteomes" id="UP000257323">
    <property type="component" value="Unassembled WGS sequence"/>
</dbReference>
<dbReference type="Pfam" id="PF00248">
    <property type="entry name" value="Aldo_ket_red"/>
    <property type="match status" value="1"/>
</dbReference>
<keyword evidence="1" id="KW-0560">Oxidoreductase</keyword>
<reference evidence="4 5" key="1">
    <citation type="submission" date="2018-08" db="EMBL/GenBank/DDBJ databases">
        <title>Genome analysis of the thermophilic bacterium of the candidate phylum Aminicenantes from deep subsurface aquifer revealed its physiology and ecological role.</title>
        <authorList>
            <person name="Kadnikov V.V."/>
            <person name="Mardanov A.V."/>
            <person name="Beletsky A.V."/>
            <person name="Karnachuk O.V."/>
            <person name="Ravin N.V."/>
        </authorList>
    </citation>
    <scope>NUCLEOTIDE SEQUENCE [LARGE SCALE GENOMIC DNA]</scope>
    <source>
        <strain evidence="4">BY38</strain>
    </source>
</reference>
<dbReference type="Gene3D" id="3.20.20.100">
    <property type="entry name" value="NADP-dependent oxidoreductase domain"/>
    <property type="match status" value="1"/>
</dbReference>
<evidence type="ECO:0000256" key="2">
    <source>
        <dbReference type="SAM" id="MobiDB-lite"/>
    </source>
</evidence>
<proteinExistence type="predicted"/>
<feature type="compositionally biased region" description="Basic and acidic residues" evidence="2">
    <location>
        <begin position="317"/>
        <end position="331"/>
    </location>
</feature>
<dbReference type="InterPro" id="IPR050523">
    <property type="entry name" value="AKR_Detox_Biosynth"/>
</dbReference>
<dbReference type="EMBL" id="QUAH01000008">
    <property type="protein sequence ID" value="RFT15568.1"/>
    <property type="molecule type" value="Genomic_DNA"/>
</dbReference>
<dbReference type="SUPFAM" id="SSF51430">
    <property type="entry name" value="NAD(P)-linked oxidoreductase"/>
    <property type="match status" value="1"/>
</dbReference>
<evidence type="ECO:0000259" key="3">
    <source>
        <dbReference type="Pfam" id="PF00248"/>
    </source>
</evidence>
<dbReference type="InterPro" id="IPR023210">
    <property type="entry name" value="NADP_OxRdtase_dom"/>
</dbReference>
<gene>
    <name evidence="4" type="ORF">OP8BY_0216</name>
</gene>
<protein>
    <submittedName>
        <fullName evidence="4">Oxidoreductase, aldo/keto reductase family</fullName>
    </submittedName>
</protein>
<evidence type="ECO:0000313" key="5">
    <source>
        <dbReference type="Proteomes" id="UP000257323"/>
    </source>
</evidence>